<evidence type="ECO:0000256" key="2">
    <source>
        <dbReference type="ARBA" id="ARBA00022553"/>
    </source>
</evidence>
<dbReference type="InterPro" id="IPR020845">
    <property type="entry name" value="AMP-binding_CS"/>
</dbReference>
<dbReference type="Pfam" id="PF23562">
    <property type="entry name" value="AMP-binding_C_3"/>
    <property type="match status" value="1"/>
</dbReference>
<dbReference type="SUPFAM" id="SSF51735">
    <property type="entry name" value="NAD(P)-binding Rossmann-fold domains"/>
    <property type="match status" value="1"/>
</dbReference>
<feature type="domain" description="AMP-dependent synthetase/ligase" evidence="3">
    <location>
        <begin position="68"/>
        <end position="367"/>
    </location>
</feature>
<accession>A0A5C3N3Z9</accession>
<keyword evidence="2" id="KW-0597">Phosphoprotein</keyword>
<dbReference type="PANTHER" id="PTHR43439">
    <property type="entry name" value="PHENYLACETATE-COENZYME A LIGASE"/>
    <property type="match status" value="1"/>
</dbReference>
<dbReference type="InterPro" id="IPR036736">
    <property type="entry name" value="ACP-like_sf"/>
</dbReference>
<keyword evidence="6" id="KW-1185">Reference proteome</keyword>
<proteinExistence type="predicted"/>
<sequence>MLLAEDLSYLTCTGGQAKLLNDKNPHGFVSLNQVLQERARTHSDVLLAGFPERKAREHDPASNGSDWEVEEFTFASFLQASNAVAAELVRAGTLRARQVQDGLQTRIVALLSPSCAEFLVFTFAAIRLGYGVLLIAPQNSAEAIRHLCLSTKCAHLFCHSVYMQLGINAFPDAQDDTMSGNLNVQAICIPPRAIWETFSPDLPILDPVLSPSEEKDAIALVFHTSGSTGMPKPIYHTHSVWTQGLPCLPGDAAFTTTPLYHGGLPDFLRGMMSLTPLYLYPSLHPVTASNVVSAVAACPDVCAFLSVPYILKMLSESDAGMSMLQSMRLVSTGGAPLPEETGDEMVKKGIRLVSRLGSSECGFLMSSARDYVTDKSWSWLRDYSHSLGLLRFVPAGETGSYELIVDKTFSTLTTSNRPDGSFATGDLYAKHPTIPHAWRYAGRADDIIVMTNGKKTSASVIENSLRASPIISEALVFGTSRPALGVLILTADANITREHVLAVIHAVNSRSPSYAHIVDEMGIILPSDATFPKASKGTLLRPLAYQQYAEIIEQAYQALESGGVADPHLSHPSGEALVSYVRNVVQSAIPECVSLWADDDDLLVLGVTSVTAIGIRSKLQKELLQLVDRPLPSNFVYENPSVKRLVRTIESIRRGEDAKPSDDVFEVMRDLVAKYGAFNEALHPQQPVSSAERVIVLSGATGALGAHILARFLSDGHSEVVLLVRAKDDVEAEQRVMRSLERRGLGSVTSRPEWAKVKCLAVRLGDSNLGLAPDVYDTLTGSVTNIVHAAWDVNFVANFDSFAPVHLAGLRGLIDLAIASRRRASLVFCSSTAAVVNDYTGQQPIPESLPQSENSPSSLGYSRSKWVAEHICARAHSGPLNGRISLARIGQLCGDTQHGIWNEAEAWPLLIASMKYTGCLPSLDEHPSWFPVDAAAKVICDIVRVPNELGTVAPIPVYHVLNSNMETSWADILQHLAASGLNFATVSPQQWLSQLEDALLKEDDARTRAMLELWHTTYADETKKPKSQPVYDTYAAASVSKTMKDPSPISADLVGKFLDSWRKTGFLPPARADGVARK</sequence>
<dbReference type="SUPFAM" id="SSF56801">
    <property type="entry name" value="Acetyl-CoA synthetase-like"/>
    <property type="match status" value="1"/>
</dbReference>
<dbReference type="SUPFAM" id="SSF47336">
    <property type="entry name" value="ACP-like"/>
    <property type="match status" value="1"/>
</dbReference>
<dbReference type="InterPro" id="IPR051414">
    <property type="entry name" value="Adenylate-forming_Reductase"/>
</dbReference>
<feature type="domain" description="Thioester reductase (TE)" evidence="4">
    <location>
        <begin position="697"/>
        <end position="939"/>
    </location>
</feature>
<dbReference type="PROSITE" id="PS00455">
    <property type="entry name" value="AMP_BINDING"/>
    <property type="match status" value="1"/>
</dbReference>
<dbReference type="Gene3D" id="3.40.50.12780">
    <property type="entry name" value="N-terminal domain of ligase-like"/>
    <property type="match status" value="1"/>
</dbReference>
<dbReference type="PANTHER" id="PTHR43439:SF2">
    <property type="entry name" value="ENZYME, PUTATIVE (JCVI)-RELATED"/>
    <property type="match status" value="1"/>
</dbReference>
<dbReference type="EMBL" id="ML213510">
    <property type="protein sequence ID" value="TFK51963.1"/>
    <property type="molecule type" value="Genomic_DNA"/>
</dbReference>
<dbReference type="OrthoDB" id="429813at2759"/>
<dbReference type="InterPro" id="IPR013120">
    <property type="entry name" value="FAR_NAD-bd"/>
</dbReference>
<dbReference type="InterPro" id="IPR042099">
    <property type="entry name" value="ANL_N_sf"/>
</dbReference>
<dbReference type="AlphaFoldDB" id="A0A5C3N3Z9"/>
<protein>
    <submittedName>
        <fullName evidence="5">Acetyl-CoA synthetase-like protein</fullName>
    </submittedName>
</protein>
<dbReference type="Gene3D" id="3.40.50.720">
    <property type="entry name" value="NAD(P)-binding Rossmann-like Domain"/>
    <property type="match status" value="1"/>
</dbReference>
<organism evidence="5 6">
    <name type="scientific">Heliocybe sulcata</name>
    <dbReference type="NCBI Taxonomy" id="5364"/>
    <lineage>
        <taxon>Eukaryota</taxon>
        <taxon>Fungi</taxon>
        <taxon>Dikarya</taxon>
        <taxon>Basidiomycota</taxon>
        <taxon>Agaricomycotina</taxon>
        <taxon>Agaricomycetes</taxon>
        <taxon>Gloeophyllales</taxon>
        <taxon>Gloeophyllaceae</taxon>
        <taxon>Heliocybe</taxon>
    </lineage>
</organism>
<evidence type="ECO:0000256" key="1">
    <source>
        <dbReference type="ARBA" id="ARBA00022450"/>
    </source>
</evidence>
<evidence type="ECO:0000313" key="6">
    <source>
        <dbReference type="Proteomes" id="UP000305948"/>
    </source>
</evidence>
<dbReference type="STRING" id="5364.A0A5C3N3Z9"/>
<dbReference type="Proteomes" id="UP000305948">
    <property type="component" value="Unassembled WGS sequence"/>
</dbReference>
<keyword evidence="1" id="KW-0596">Phosphopantetheine</keyword>
<gene>
    <name evidence="5" type="ORF">OE88DRAFT_1644566</name>
</gene>
<dbReference type="Pfam" id="PF07993">
    <property type="entry name" value="NAD_binding_4"/>
    <property type="match status" value="1"/>
</dbReference>
<name>A0A5C3N3Z9_9AGAM</name>
<reference evidence="5 6" key="1">
    <citation type="journal article" date="2019" name="Nat. Ecol. Evol.">
        <title>Megaphylogeny resolves global patterns of mushroom evolution.</title>
        <authorList>
            <person name="Varga T."/>
            <person name="Krizsan K."/>
            <person name="Foldi C."/>
            <person name="Dima B."/>
            <person name="Sanchez-Garcia M."/>
            <person name="Sanchez-Ramirez S."/>
            <person name="Szollosi G.J."/>
            <person name="Szarkandi J.G."/>
            <person name="Papp V."/>
            <person name="Albert L."/>
            <person name="Andreopoulos W."/>
            <person name="Angelini C."/>
            <person name="Antonin V."/>
            <person name="Barry K.W."/>
            <person name="Bougher N.L."/>
            <person name="Buchanan P."/>
            <person name="Buyck B."/>
            <person name="Bense V."/>
            <person name="Catcheside P."/>
            <person name="Chovatia M."/>
            <person name="Cooper J."/>
            <person name="Damon W."/>
            <person name="Desjardin D."/>
            <person name="Finy P."/>
            <person name="Geml J."/>
            <person name="Haridas S."/>
            <person name="Hughes K."/>
            <person name="Justo A."/>
            <person name="Karasinski D."/>
            <person name="Kautmanova I."/>
            <person name="Kiss B."/>
            <person name="Kocsube S."/>
            <person name="Kotiranta H."/>
            <person name="LaButti K.M."/>
            <person name="Lechner B.E."/>
            <person name="Liimatainen K."/>
            <person name="Lipzen A."/>
            <person name="Lukacs Z."/>
            <person name="Mihaltcheva S."/>
            <person name="Morgado L.N."/>
            <person name="Niskanen T."/>
            <person name="Noordeloos M.E."/>
            <person name="Ohm R.A."/>
            <person name="Ortiz-Santana B."/>
            <person name="Ovrebo C."/>
            <person name="Racz N."/>
            <person name="Riley R."/>
            <person name="Savchenko A."/>
            <person name="Shiryaev A."/>
            <person name="Soop K."/>
            <person name="Spirin V."/>
            <person name="Szebenyi C."/>
            <person name="Tomsovsky M."/>
            <person name="Tulloss R.E."/>
            <person name="Uehling J."/>
            <person name="Grigoriev I.V."/>
            <person name="Vagvolgyi C."/>
            <person name="Papp T."/>
            <person name="Martin F.M."/>
            <person name="Miettinen O."/>
            <person name="Hibbett D.S."/>
            <person name="Nagy L.G."/>
        </authorList>
    </citation>
    <scope>NUCLEOTIDE SEQUENCE [LARGE SCALE GENOMIC DNA]</scope>
    <source>
        <strain evidence="5 6">OMC1185</strain>
    </source>
</reference>
<evidence type="ECO:0000259" key="4">
    <source>
        <dbReference type="Pfam" id="PF07993"/>
    </source>
</evidence>
<dbReference type="InterPro" id="IPR000873">
    <property type="entry name" value="AMP-dep_synth/lig_dom"/>
</dbReference>
<dbReference type="Pfam" id="PF00501">
    <property type="entry name" value="AMP-binding"/>
    <property type="match status" value="1"/>
</dbReference>
<evidence type="ECO:0000313" key="5">
    <source>
        <dbReference type="EMBL" id="TFK51963.1"/>
    </source>
</evidence>
<evidence type="ECO:0000259" key="3">
    <source>
        <dbReference type="Pfam" id="PF00501"/>
    </source>
</evidence>
<dbReference type="InterPro" id="IPR036291">
    <property type="entry name" value="NAD(P)-bd_dom_sf"/>
</dbReference>